<name>A0ABQ6ITV5_9MICO</name>
<feature type="transmembrane region" description="Helical" evidence="6">
    <location>
        <begin position="97"/>
        <end position="117"/>
    </location>
</feature>
<dbReference type="Proteomes" id="UP001157126">
    <property type="component" value="Unassembled WGS sequence"/>
</dbReference>
<evidence type="ECO:0000256" key="6">
    <source>
        <dbReference type="SAM" id="Phobius"/>
    </source>
</evidence>
<feature type="transmembrane region" description="Helical" evidence="6">
    <location>
        <begin position="123"/>
        <end position="146"/>
    </location>
</feature>
<evidence type="ECO:0008006" key="9">
    <source>
        <dbReference type="Google" id="ProtNLM"/>
    </source>
</evidence>
<evidence type="ECO:0000256" key="2">
    <source>
        <dbReference type="ARBA" id="ARBA00022692"/>
    </source>
</evidence>
<comment type="caution">
    <text evidence="7">The sequence shown here is derived from an EMBL/GenBank/DDBJ whole genome shotgun (WGS) entry which is preliminary data.</text>
</comment>
<keyword evidence="2 6" id="KW-0812">Transmembrane</keyword>
<feature type="region of interest" description="Disordered" evidence="5">
    <location>
        <begin position="1"/>
        <end position="48"/>
    </location>
</feature>
<keyword evidence="3 6" id="KW-1133">Transmembrane helix</keyword>
<evidence type="ECO:0000256" key="3">
    <source>
        <dbReference type="ARBA" id="ARBA00022989"/>
    </source>
</evidence>
<dbReference type="InterPro" id="IPR019109">
    <property type="entry name" value="MamF_MmsF"/>
</dbReference>
<evidence type="ECO:0000256" key="1">
    <source>
        <dbReference type="ARBA" id="ARBA00004141"/>
    </source>
</evidence>
<keyword evidence="4 6" id="KW-0472">Membrane</keyword>
<reference evidence="8" key="1">
    <citation type="journal article" date="2019" name="Int. J. Syst. Evol. Microbiol.">
        <title>The Global Catalogue of Microorganisms (GCM) 10K type strain sequencing project: providing services to taxonomists for standard genome sequencing and annotation.</title>
        <authorList>
            <consortium name="The Broad Institute Genomics Platform"/>
            <consortium name="The Broad Institute Genome Sequencing Center for Infectious Disease"/>
            <person name="Wu L."/>
            <person name="Ma J."/>
        </authorList>
    </citation>
    <scope>NUCLEOTIDE SEQUENCE [LARGE SCALE GENOMIC DNA]</scope>
    <source>
        <strain evidence="8">NBRC 113072</strain>
    </source>
</reference>
<sequence length="164" mass="17603">MTSYPPSNEWDADSTRPGHGPQQGPQDYSPQPGSQSRYPGGTYPGRPDSSDRSMAMLAHLSTLIAMVISVGWLSIVGPLIMWFAFKDKSPFVRQAAAGAFNFGIGLWVAQLVGWILTVTLVGAVIGIPILIVAAVVTVVFPILGAVRANRGEPYDYPFKITVLT</sequence>
<proteinExistence type="predicted"/>
<dbReference type="Pfam" id="PF09685">
    <property type="entry name" value="MamF_MmsF"/>
    <property type="match status" value="1"/>
</dbReference>
<dbReference type="RefSeq" id="WP_284304927.1">
    <property type="nucleotide sequence ID" value="NZ_BSUO01000001.1"/>
</dbReference>
<evidence type="ECO:0000256" key="4">
    <source>
        <dbReference type="ARBA" id="ARBA00023136"/>
    </source>
</evidence>
<protein>
    <recommendedName>
        <fullName evidence="9">DUF4870 domain-containing protein</fullName>
    </recommendedName>
</protein>
<organism evidence="7 8">
    <name type="scientific">Mobilicoccus caccae</name>
    <dbReference type="NCBI Taxonomy" id="1859295"/>
    <lineage>
        <taxon>Bacteria</taxon>
        <taxon>Bacillati</taxon>
        <taxon>Actinomycetota</taxon>
        <taxon>Actinomycetes</taxon>
        <taxon>Micrococcales</taxon>
        <taxon>Dermatophilaceae</taxon>
        <taxon>Mobilicoccus</taxon>
    </lineage>
</organism>
<feature type="compositionally biased region" description="Polar residues" evidence="5">
    <location>
        <begin position="23"/>
        <end position="37"/>
    </location>
</feature>
<evidence type="ECO:0000256" key="5">
    <source>
        <dbReference type="SAM" id="MobiDB-lite"/>
    </source>
</evidence>
<evidence type="ECO:0000313" key="7">
    <source>
        <dbReference type="EMBL" id="GMA41379.1"/>
    </source>
</evidence>
<feature type="transmembrane region" description="Helical" evidence="6">
    <location>
        <begin position="63"/>
        <end position="85"/>
    </location>
</feature>
<accession>A0ABQ6ITV5</accession>
<dbReference type="EMBL" id="BSUO01000001">
    <property type="protein sequence ID" value="GMA41379.1"/>
    <property type="molecule type" value="Genomic_DNA"/>
</dbReference>
<comment type="subcellular location">
    <subcellularLocation>
        <location evidence="1">Membrane</location>
        <topology evidence="1">Multi-pass membrane protein</topology>
    </subcellularLocation>
</comment>
<keyword evidence="8" id="KW-1185">Reference proteome</keyword>
<evidence type="ECO:0000313" key="8">
    <source>
        <dbReference type="Proteomes" id="UP001157126"/>
    </source>
</evidence>
<gene>
    <name evidence="7" type="ORF">GCM10025883_34240</name>
</gene>